<dbReference type="EMBL" id="QOKY01000202">
    <property type="protein sequence ID" value="RMZ52688.1"/>
    <property type="molecule type" value="Genomic_DNA"/>
</dbReference>
<evidence type="ECO:0000313" key="5">
    <source>
        <dbReference type="EMBL" id="JAT77095.1"/>
    </source>
</evidence>
<dbReference type="GO" id="GO:0005681">
    <property type="term" value="C:spliceosomal complex"/>
    <property type="evidence" value="ECO:0007669"/>
    <property type="project" value="TreeGrafter"/>
</dbReference>
<proteinExistence type="inferred from homology"/>
<feature type="region of interest" description="Disordered" evidence="4">
    <location>
        <begin position="1"/>
        <end position="145"/>
    </location>
</feature>
<reference evidence="7" key="4">
    <citation type="submission" date="2018-10" db="EMBL/GenBank/DDBJ databases">
        <authorList>
            <person name="Hovde B."/>
            <person name="Zhang X."/>
        </authorList>
    </citation>
    <scope>NUCLEOTIDE SEQUENCE [LARGE SCALE GENOMIC DNA]</scope>
    <source>
        <strain evidence="7">UTEX 25</strain>
    </source>
</reference>
<dbReference type="GeneID" id="23615427"/>
<evidence type="ECO:0000256" key="4">
    <source>
        <dbReference type="SAM" id="MobiDB-lite"/>
    </source>
</evidence>
<evidence type="ECO:0000313" key="7">
    <source>
        <dbReference type="EMBL" id="RMZ52688.1"/>
    </source>
</evidence>
<dbReference type="KEGG" id="apro:F751_4036"/>
<evidence type="ECO:0000256" key="3">
    <source>
        <dbReference type="ARBA" id="ARBA00023242"/>
    </source>
</evidence>
<feature type="compositionally biased region" description="Low complexity" evidence="4">
    <location>
        <begin position="64"/>
        <end position="73"/>
    </location>
</feature>
<dbReference type="OrthoDB" id="5627at2759"/>
<evidence type="ECO:0000313" key="6">
    <source>
        <dbReference type="EMBL" id="KFM24011.1"/>
    </source>
</evidence>
<evidence type="ECO:0000256" key="2">
    <source>
        <dbReference type="ARBA" id="ARBA00007643"/>
    </source>
</evidence>
<evidence type="ECO:0000313" key="8">
    <source>
        <dbReference type="Proteomes" id="UP000028924"/>
    </source>
</evidence>
<protein>
    <submittedName>
        <fullName evidence="6">Uncharacterized protein C9orf78</fullName>
    </submittedName>
</protein>
<keyword evidence="3" id="KW-0539">Nucleus</keyword>
<feature type="region of interest" description="Disordered" evidence="4">
    <location>
        <begin position="174"/>
        <end position="209"/>
    </location>
</feature>
<dbReference type="STRING" id="3075.A0A087SE57"/>
<dbReference type="EMBL" id="GDKF01001527">
    <property type="protein sequence ID" value="JAT77095.1"/>
    <property type="molecule type" value="Transcribed_RNA"/>
</dbReference>
<dbReference type="RefSeq" id="XP_011396889.1">
    <property type="nucleotide sequence ID" value="XM_011398587.1"/>
</dbReference>
<dbReference type="GO" id="GO:0000398">
    <property type="term" value="P:mRNA splicing, via spliceosome"/>
    <property type="evidence" value="ECO:0007669"/>
    <property type="project" value="TreeGrafter"/>
</dbReference>
<feature type="compositionally biased region" description="Acidic residues" evidence="4">
    <location>
        <begin position="188"/>
        <end position="197"/>
    </location>
</feature>
<gene>
    <name evidence="7" type="ORF">APUTEX25_000807</name>
    <name evidence="6" type="ORF">F751_4036</name>
    <name evidence="5" type="ORF">g.6560</name>
</gene>
<comment type="subcellular location">
    <subcellularLocation>
        <location evidence="1">Nucleus</location>
    </subcellularLocation>
</comment>
<accession>A0A087SE57</accession>
<dbReference type="AlphaFoldDB" id="A0A087SE57"/>
<reference evidence="6 8" key="1">
    <citation type="journal article" date="2014" name="BMC Genomics">
        <title>Oil accumulation mechanisms of the oleaginous microalga Chlorella protothecoides revealed through its genome, transcriptomes, and proteomes.</title>
        <authorList>
            <person name="Gao C."/>
            <person name="Wang Y."/>
            <person name="Shen Y."/>
            <person name="Yan D."/>
            <person name="He X."/>
            <person name="Dai J."/>
            <person name="Wu Q."/>
        </authorList>
    </citation>
    <scope>NUCLEOTIDE SEQUENCE [LARGE SCALE GENOMIC DNA]</scope>
    <source>
        <strain evidence="6 8">0710</strain>
    </source>
</reference>
<feature type="compositionally biased region" description="Basic residues" evidence="4">
    <location>
        <begin position="1"/>
        <end position="10"/>
    </location>
</feature>
<feature type="compositionally biased region" description="Basic and acidic residues" evidence="4">
    <location>
        <begin position="83"/>
        <end position="97"/>
    </location>
</feature>
<dbReference type="EMBL" id="KL662103">
    <property type="protein sequence ID" value="KFM24011.1"/>
    <property type="molecule type" value="Genomic_DNA"/>
</dbReference>
<comment type="similarity">
    <text evidence="2">Belongs to the TLS1 family.</text>
</comment>
<dbReference type="Proteomes" id="UP000279271">
    <property type="component" value="Unassembled WGS sequence"/>
</dbReference>
<evidence type="ECO:0000256" key="1">
    <source>
        <dbReference type="ARBA" id="ARBA00004123"/>
    </source>
</evidence>
<name>A0A087SE57_AUXPR</name>
<reference evidence="5" key="2">
    <citation type="submission" date="2015-08" db="EMBL/GenBank/DDBJ databases">
        <authorList>
            <person name="Babu N.S."/>
            <person name="Beckwith C.J."/>
            <person name="Beseler K.G."/>
            <person name="Brison A."/>
            <person name="Carone J.V."/>
            <person name="Caskin T.P."/>
            <person name="Diamond M."/>
            <person name="Durham M.E."/>
            <person name="Foxe J.M."/>
            <person name="Go M."/>
            <person name="Henderson B.A."/>
            <person name="Jones I.B."/>
            <person name="McGettigan J.A."/>
            <person name="Micheletti S.J."/>
            <person name="Nasrallah M.E."/>
            <person name="Ortiz D."/>
            <person name="Piller C.R."/>
            <person name="Privatt S.R."/>
            <person name="Schneider S.L."/>
            <person name="Sharp S."/>
            <person name="Smith T.C."/>
            <person name="Stanton J.D."/>
            <person name="Ullery H.E."/>
            <person name="Wilson R.J."/>
            <person name="Serrano M.G."/>
            <person name="Buck G."/>
            <person name="Lee V."/>
            <person name="Wang Y."/>
            <person name="Carvalho R."/>
            <person name="Voegtly L."/>
            <person name="Shi R."/>
            <person name="Duckworth R."/>
            <person name="Johnson A."/>
            <person name="Loviza R."/>
            <person name="Walstead R."/>
            <person name="Shah Z."/>
            <person name="Kiflezghi M."/>
            <person name="Wade K."/>
            <person name="Ball S.L."/>
            <person name="Bradley K.W."/>
            <person name="Asai D.J."/>
            <person name="Bowman C.A."/>
            <person name="Russell D.A."/>
            <person name="Pope W.H."/>
            <person name="Jacobs-Sera D."/>
            <person name="Hendrix R.W."/>
            <person name="Hatfull G.F."/>
        </authorList>
    </citation>
    <scope>NUCLEOTIDE SEQUENCE</scope>
</reference>
<reference evidence="9" key="3">
    <citation type="journal article" date="2018" name="Algal Res.">
        <title>Characterization of plant carbon substrate utilization by Auxenochlorella protothecoides.</title>
        <authorList>
            <person name="Vogler B.W."/>
            <person name="Starkenburg S.R."/>
            <person name="Sudasinghe N."/>
            <person name="Schambach J.Y."/>
            <person name="Rollin J.A."/>
            <person name="Pattathil S."/>
            <person name="Barry A.N."/>
        </authorList>
    </citation>
    <scope>NUCLEOTIDE SEQUENCE [LARGE SCALE GENOMIC DNA]</scope>
    <source>
        <strain evidence="9">UTEX 25</strain>
    </source>
</reference>
<dbReference type="Pfam" id="PF07052">
    <property type="entry name" value="Hep_59"/>
    <property type="match status" value="1"/>
</dbReference>
<dbReference type="PANTHER" id="PTHR13486">
    <property type="entry name" value="TELOMERE LENGTH AND SILENCING PROTEIN 1 TLS1 FAMILY MEMBER"/>
    <property type="match status" value="1"/>
</dbReference>
<evidence type="ECO:0000313" key="9">
    <source>
        <dbReference type="Proteomes" id="UP000279271"/>
    </source>
</evidence>
<reference evidence="7" key="5">
    <citation type="submission" date="2018-11" db="EMBL/GenBank/DDBJ databases">
        <title>Characterization of plant carbon substrate utilization by Auxenochlorella protothecoides.</title>
        <authorList>
            <person name="Vogler B.W."/>
            <person name="Starkenburg S.R."/>
            <person name="Sudasinghe N."/>
            <person name="Schambach J.Y."/>
            <person name="Rollin J.A."/>
            <person name="Pattathil S."/>
            <person name="Barry A.N."/>
        </authorList>
    </citation>
    <scope>NUCLEOTIDE SEQUENCE [LARGE SCALE GENOMIC DNA]</scope>
    <source>
        <strain evidence="7">UTEX 25</strain>
    </source>
</reference>
<sequence>MPPRSLRKRPVTLDEAHESGEEDAPPKLSVEDTRLLQRQRQRQTGVDAAALLQGRRDDEDRELALASAAASAAPEEGGLHAAFKRERQQDEDADNPHMKQYVEAQLAARLGRPAPGSEQPAAPRGIDDELFATSQYQRKDDLELGPSWITGITEVPLSMHQRLKNIEDTETAKKKMLTRSGMVSIHDADDDDDEEEGAGSRQALRRGQYPVFFGKQDPAMLKRVEEAQIAKKQKKAYYADIRAKKRQEDRPSW</sequence>
<dbReference type="InterPro" id="IPR010756">
    <property type="entry name" value="Tls1-like"/>
</dbReference>
<dbReference type="PANTHER" id="PTHR13486:SF2">
    <property type="entry name" value="SPLICING FACTOR C9ORF78"/>
    <property type="match status" value="1"/>
</dbReference>
<dbReference type="eggNOG" id="KOG3345">
    <property type="taxonomic scope" value="Eukaryota"/>
</dbReference>
<dbReference type="Proteomes" id="UP000028924">
    <property type="component" value="Unassembled WGS sequence"/>
</dbReference>
<keyword evidence="8" id="KW-1185">Reference proteome</keyword>
<organism evidence="6 8">
    <name type="scientific">Auxenochlorella protothecoides</name>
    <name type="common">Green microalga</name>
    <name type="synonym">Chlorella protothecoides</name>
    <dbReference type="NCBI Taxonomy" id="3075"/>
    <lineage>
        <taxon>Eukaryota</taxon>
        <taxon>Viridiplantae</taxon>
        <taxon>Chlorophyta</taxon>
        <taxon>core chlorophytes</taxon>
        <taxon>Trebouxiophyceae</taxon>
        <taxon>Chlorellales</taxon>
        <taxon>Chlorellaceae</taxon>
        <taxon>Auxenochlorella</taxon>
    </lineage>
</organism>